<reference evidence="1" key="1">
    <citation type="submission" date="2020-09" db="EMBL/GenBank/DDBJ databases">
        <authorList>
            <person name="Kim M.K."/>
        </authorList>
    </citation>
    <scope>NUCLEOTIDE SEQUENCE</scope>
    <source>
        <strain evidence="1">BT664</strain>
    </source>
</reference>
<keyword evidence="2" id="KW-1185">Reference proteome</keyword>
<sequence>MSSSTRSVCPLRICCALPRSGWRQASACLSTEDARYELNDQLGNAQMVFHRPTTVVTTAGAVEVAIGLDDAAWQADDPRLEQTGSLIDVQEQRQAA</sequence>
<dbReference type="Proteomes" id="UP000612233">
    <property type="component" value="Unassembled WGS sequence"/>
</dbReference>
<organism evidence="1 2">
    <name type="scientific">Hymenobacter montanus</name>
    <dbReference type="NCBI Taxonomy" id="2771359"/>
    <lineage>
        <taxon>Bacteria</taxon>
        <taxon>Pseudomonadati</taxon>
        <taxon>Bacteroidota</taxon>
        <taxon>Cytophagia</taxon>
        <taxon>Cytophagales</taxon>
        <taxon>Hymenobacteraceae</taxon>
        <taxon>Hymenobacter</taxon>
    </lineage>
</organism>
<dbReference type="AlphaFoldDB" id="A0A927BC98"/>
<proteinExistence type="predicted"/>
<accession>A0A927BC98</accession>
<comment type="caution">
    <text evidence="1">The sequence shown here is derived from an EMBL/GenBank/DDBJ whole genome shotgun (WGS) entry which is preliminary data.</text>
</comment>
<protein>
    <submittedName>
        <fullName evidence="1">Uncharacterized protein</fullName>
    </submittedName>
</protein>
<evidence type="ECO:0000313" key="1">
    <source>
        <dbReference type="EMBL" id="MBD2767448.1"/>
    </source>
</evidence>
<gene>
    <name evidence="1" type="ORF">IC235_06035</name>
</gene>
<dbReference type="RefSeq" id="WP_191004265.1">
    <property type="nucleotide sequence ID" value="NZ_JACXAD010000005.1"/>
</dbReference>
<dbReference type="EMBL" id="JACXAD010000005">
    <property type="protein sequence ID" value="MBD2767448.1"/>
    <property type="molecule type" value="Genomic_DNA"/>
</dbReference>
<evidence type="ECO:0000313" key="2">
    <source>
        <dbReference type="Proteomes" id="UP000612233"/>
    </source>
</evidence>
<name>A0A927BC98_9BACT</name>